<dbReference type="RefSeq" id="WP_203113135.1">
    <property type="nucleotide sequence ID" value="NZ_JADOBG010000022.1"/>
</dbReference>
<name>A0ABS1WBA1_9GAMM</name>
<accession>A0ABS1WBA1</accession>
<reference evidence="1 2" key="1">
    <citation type="submission" date="2020-12" db="EMBL/GenBank/DDBJ databases">
        <title>WGS of Legionella: environmental sample.</title>
        <authorList>
            <person name="Cristino S."/>
            <person name="Girolamini L."/>
            <person name="Salaris S."/>
            <person name="Pascale M.R."/>
            <person name="Mazzotta M."/>
            <person name="Orsini M."/>
            <person name="Grottola A."/>
        </authorList>
    </citation>
    <scope>NUCLEOTIDE SEQUENCE [LARGE SCALE GENOMIC DNA]</scope>
    <source>
        <strain evidence="1 2">30cs62</strain>
    </source>
</reference>
<organism evidence="1 2">
    <name type="scientific">Legionella bononiensis</name>
    <dbReference type="NCBI Taxonomy" id="2793102"/>
    <lineage>
        <taxon>Bacteria</taxon>
        <taxon>Pseudomonadati</taxon>
        <taxon>Pseudomonadota</taxon>
        <taxon>Gammaproteobacteria</taxon>
        <taxon>Legionellales</taxon>
        <taxon>Legionellaceae</taxon>
        <taxon>Legionella</taxon>
    </lineage>
</organism>
<proteinExistence type="predicted"/>
<gene>
    <name evidence="1" type="ORF">I5282_08555</name>
</gene>
<keyword evidence="2" id="KW-1185">Reference proteome</keyword>
<dbReference type="Proteomes" id="UP000809910">
    <property type="component" value="Unassembled WGS sequence"/>
</dbReference>
<dbReference type="EMBL" id="JADWVN010000016">
    <property type="protein sequence ID" value="MBL7526618.1"/>
    <property type="molecule type" value="Genomic_DNA"/>
</dbReference>
<evidence type="ECO:0008006" key="3">
    <source>
        <dbReference type="Google" id="ProtNLM"/>
    </source>
</evidence>
<evidence type="ECO:0000313" key="2">
    <source>
        <dbReference type="Proteomes" id="UP000809910"/>
    </source>
</evidence>
<comment type="caution">
    <text evidence="1">The sequence shown here is derived from an EMBL/GenBank/DDBJ whole genome shotgun (WGS) entry which is preliminary data.</text>
</comment>
<evidence type="ECO:0000313" key="1">
    <source>
        <dbReference type="EMBL" id="MBL7526618.1"/>
    </source>
</evidence>
<protein>
    <recommendedName>
        <fullName evidence="3">Dot/Icm T4SS effector</fullName>
    </recommendedName>
</protein>
<sequence>MFHKIDKSSIDVQAKAVIEDIKSMHFLGSSNHKFDPTGGLSGYYRNVAERVYMNYRDMNGIINPTLYPYLMLAALRHTGAGNCGEMAGAMYTALHMRDLTMDQKKSIEIRMYDTKDAHVSNSYVLVGETVYDIWANKIYKKARIKAETHVAEKYHQAVQPIKPNTPTAQIGVLCESMHKKFRTEFDREFSLDRQTNKMYVTFDCTDPSDFALFATQAFPWLFTKFTDTVTNPYFKTRPELARDIQTKIMNNFIYLIEELRKDVTKTMGPVFTHPRQRTHTDDEIETKIVQLLNNELVVDWLMAMSYRNTQPKLCLNSLQESLLRLSSVEHNELVSLLISLSKETIMELEISAREQLLDSDIIMNTSSSSVIEQAAAVPSDHMALSIFNHSLSSSSTVDAALDFTPDERKDSSVLNFKGNSHS</sequence>